<feature type="compositionally biased region" description="Polar residues" evidence="1">
    <location>
        <begin position="143"/>
        <end position="152"/>
    </location>
</feature>
<reference evidence="3" key="1">
    <citation type="submission" date="2022-03" db="EMBL/GenBank/DDBJ databases">
        <title>Genome Identification and Characterization of new species Bdellovibrio reynosense LBG001 sp. nov. from a Mexico soil sample.</title>
        <authorList>
            <person name="Camilli A."/>
            <person name="Ajao Y."/>
            <person name="Guo X."/>
        </authorList>
    </citation>
    <scope>NUCLEOTIDE SEQUENCE</scope>
    <source>
        <strain evidence="3">LBG001</strain>
    </source>
</reference>
<feature type="compositionally biased region" description="Acidic residues" evidence="1">
    <location>
        <begin position="123"/>
        <end position="136"/>
    </location>
</feature>
<evidence type="ECO:0000256" key="2">
    <source>
        <dbReference type="SAM" id="SignalP"/>
    </source>
</evidence>
<evidence type="ECO:0000256" key="1">
    <source>
        <dbReference type="SAM" id="MobiDB-lite"/>
    </source>
</evidence>
<keyword evidence="4" id="KW-1185">Reference proteome</keyword>
<proteinExistence type="predicted"/>
<name>A0ABY4CCU3_9BACT</name>
<dbReference type="EMBL" id="CP093442">
    <property type="protein sequence ID" value="UOF01486.1"/>
    <property type="molecule type" value="Genomic_DNA"/>
</dbReference>
<dbReference type="RefSeq" id="WP_243537926.1">
    <property type="nucleotide sequence ID" value="NZ_CP093442.1"/>
</dbReference>
<dbReference type="Proteomes" id="UP000830116">
    <property type="component" value="Chromosome"/>
</dbReference>
<organism evidence="3 4">
    <name type="scientific">Bdellovibrio reynosensis</name>
    <dbReference type="NCBI Taxonomy" id="2835041"/>
    <lineage>
        <taxon>Bacteria</taxon>
        <taxon>Pseudomonadati</taxon>
        <taxon>Bdellovibrionota</taxon>
        <taxon>Bdellovibrionia</taxon>
        <taxon>Bdellovibrionales</taxon>
        <taxon>Pseudobdellovibrionaceae</taxon>
        <taxon>Bdellovibrio</taxon>
    </lineage>
</organism>
<feature type="region of interest" description="Disordered" evidence="1">
    <location>
        <begin position="103"/>
        <end position="152"/>
    </location>
</feature>
<evidence type="ECO:0008006" key="5">
    <source>
        <dbReference type="Google" id="ProtNLM"/>
    </source>
</evidence>
<keyword evidence="2" id="KW-0732">Signal</keyword>
<evidence type="ECO:0000313" key="3">
    <source>
        <dbReference type="EMBL" id="UOF01486.1"/>
    </source>
</evidence>
<accession>A0ABY4CCU3</accession>
<feature type="chain" id="PRO_5047429334" description="Secreted protein" evidence="2">
    <location>
        <begin position="27"/>
        <end position="152"/>
    </location>
</feature>
<sequence length="152" mass="16673">MNKNFKVLLIVASVMMVHLFTSQATAKRKTPPKAYSFIAEGGKASQGECDGERKIPRLKKLSEFSKAPSYMGSELQDPEIKGKPGDEMWKHFFRAKPSCNAALAKTPSAIQDPAKTATKPELPPDEDGSDDEEESTTPENGETENGQTEQQL</sequence>
<evidence type="ECO:0000313" key="4">
    <source>
        <dbReference type="Proteomes" id="UP000830116"/>
    </source>
</evidence>
<gene>
    <name evidence="3" type="ORF">MNR06_00775</name>
</gene>
<protein>
    <recommendedName>
        <fullName evidence="5">Secreted protein</fullName>
    </recommendedName>
</protein>
<feature type="signal peptide" evidence="2">
    <location>
        <begin position="1"/>
        <end position="26"/>
    </location>
</feature>